<evidence type="ECO:0008006" key="3">
    <source>
        <dbReference type="Google" id="ProtNLM"/>
    </source>
</evidence>
<evidence type="ECO:0000313" key="1">
    <source>
        <dbReference type="EMBL" id="GAA5517773.1"/>
    </source>
</evidence>
<dbReference type="Proteomes" id="UP001426770">
    <property type="component" value="Unassembled WGS sequence"/>
</dbReference>
<protein>
    <recommendedName>
        <fullName evidence="3">GNAT family N-acetyltransferase</fullName>
    </recommendedName>
</protein>
<evidence type="ECO:0000313" key="2">
    <source>
        <dbReference type="Proteomes" id="UP001426770"/>
    </source>
</evidence>
<gene>
    <name evidence="1" type="ORF">Lsed01_00183</name>
</gene>
<dbReference type="RefSeq" id="WP_286215814.1">
    <property type="nucleotide sequence ID" value="NZ_AP027736.1"/>
</dbReference>
<keyword evidence="2" id="KW-1185">Reference proteome</keyword>
<reference evidence="1 2" key="1">
    <citation type="submission" date="2024-02" db="EMBL/GenBank/DDBJ databases">
        <title>Lysinimicrobium sediminis NBRC 112286.</title>
        <authorList>
            <person name="Ichikawa N."/>
            <person name="Katano-Makiyama Y."/>
            <person name="Hidaka K."/>
        </authorList>
    </citation>
    <scope>NUCLEOTIDE SEQUENCE [LARGE SCALE GENOMIC DNA]</scope>
    <source>
        <strain evidence="1 2">NBRC 112286</strain>
    </source>
</reference>
<dbReference type="EMBL" id="BAABRR010000001">
    <property type="protein sequence ID" value="GAA5517773.1"/>
    <property type="molecule type" value="Genomic_DNA"/>
</dbReference>
<proteinExistence type="predicted"/>
<organism evidence="1 2">
    <name type="scientific">Demequina sediminis</name>
    <dbReference type="NCBI Taxonomy" id="1930058"/>
    <lineage>
        <taxon>Bacteria</taxon>
        <taxon>Bacillati</taxon>
        <taxon>Actinomycetota</taxon>
        <taxon>Actinomycetes</taxon>
        <taxon>Micrococcales</taxon>
        <taxon>Demequinaceae</taxon>
        <taxon>Demequina</taxon>
    </lineage>
</organism>
<accession>A0ABP9WEX1</accession>
<name>A0ABP9WEX1_9MICO</name>
<sequence>MLETTAAPRHSTSPELLAATATDLRDLAALEWESLNVPTAERLDVRAAGYAIAAEQAWYDHRDALRWFAERFPQFAA</sequence>
<comment type="caution">
    <text evidence="1">The sequence shown here is derived from an EMBL/GenBank/DDBJ whole genome shotgun (WGS) entry which is preliminary data.</text>
</comment>